<dbReference type="InterPro" id="IPR000531">
    <property type="entry name" value="Beta-barrel_TonB"/>
</dbReference>
<dbReference type="PANTHER" id="PTHR32552">
    <property type="entry name" value="FERRICHROME IRON RECEPTOR-RELATED"/>
    <property type="match status" value="1"/>
</dbReference>
<reference evidence="18 19" key="1">
    <citation type="journal article" date="2020" name="Insects">
        <title>Bacteria Belonging to Pseudomonas typographi sp. nov. from the Bark Beetle Ips typographus Have Genomic Potential to Aid in the Host Ecology.</title>
        <authorList>
            <person name="Peral-Aranega E."/>
            <person name="Saati-Santamaria Z."/>
            <person name="Kolarik M."/>
            <person name="Rivas R."/>
            <person name="Garcia-Fraile P."/>
        </authorList>
    </citation>
    <scope>NUCLEOTIDE SEQUENCE [LARGE SCALE GENOMIC DNA]</scope>
    <source>
        <strain evidence="18 19">CA3A</strain>
    </source>
</reference>
<keyword evidence="4" id="KW-0410">Iron transport</keyword>
<dbReference type="InterPro" id="IPR010917">
    <property type="entry name" value="TonB_rcpt_CS"/>
</dbReference>
<proteinExistence type="inferred from homology"/>
<evidence type="ECO:0000256" key="11">
    <source>
        <dbReference type="ARBA" id="ARBA00023237"/>
    </source>
</evidence>
<dbReference type="PROSITE" id="PS01156">
    <property type="entry name" value="TONB_DEPENDENT_REC_2"/>
    <property type="match status" value="1"/>
</dbReference>
<sequence>MIDLCNGPRRWLPRAMLLAAPWSALPAAAAAELESTRLNTVTVTGNRLDRQSAQQPPASVTTIGGEQLESERINSIDDLQDIAPGLDVSSSDPYDTRVSLRGLGDGTDGEINIGMASSVGQYLDGVYLSRAGMIPRDLMDIDNIRVLSGPQGTLFGINTGGGVIDIHSRQPTFTPHASFSQSFGQRGYWQTRAMVSGPLSEHLAGRLNIATTNTDGNVENVRDGHRLNGSKREGLRGQLLFEPNEVFSLKAAVDYSSQTGEPTLTLYDSHAVDGVDQFLQKARQVGASTVQGKKVDLDEASYIRLEQGGGSLTAQWDFPSGYSLRSISGYRYFLYKPNSTDALSIPLYDTKGSAVHDRVWNQDLRLESPKGSLFDYVLGYSYVGENMDTFASTNYSAGYPTAWYGNTSYTNLSVLRWGELNEDIHSLFAQGTLHVTSAFDITAGARLTYEKKSGMFKRLNRANYDSGDLTEYHHLPSGTLNFSYRLTPHALTYLALSYSEKSGGLNVSAGAARSLKSTETLFILPETTRGAELGIKTDWLDNRVGFDVALFWTLVRNFQTTAYDWQNQTSYLTNAGDVRSRGAEAALNLKPTEHWSVNLGAAFLDVSYLSYHDGRCPPELTLGANAPTSCDLTGARAARAPKWTYNLRSRYEWDLGGVQAYVGGRYSYRSWSYGTLDNSEFTKVPGYGLLSLTTGLSGRLEQNQRWNASIWVNNALDKRYYRTLKAGDYGSAYGVLGEPRTVGMTVGVEF</sequence>
<dbReference type="RefSeq" id="WP_190416965.1">
    <property type="nucleotide sequence ID" value="NZ_JAAOCA010000002.1"/>
</dbReference>
<comment type="subcellular location">
    <subcellularLocation>
        <location evidence="1 12">Cell outer membrane</location>
        <topology evidence="1 12">Multi-pass membrane protein</topology>
    </subcellularLocation>
</comment>
<feature type="short sequence motif" description="TonB C-terminal box" evidence="13">
    <location>
        <begin position="733"/>
        <end position="750"/>
    </location>
</feature>
<dbReference type="EMBL" id="JAAOCA010000002">
    <property type="protein sequence ID" value="MBD1597541.1"/>
    <property type="molecule type" value="Genomic_DNA"/>
</dbReference>
<keyword evidence="19" id="KW-1185">Reference proteome</keyword>
<evidence type="ECO:0000256" key="8">
    <source>
        <dbReference type="ARBA" id="ARBA00023065"/>
    </source>
</evidence>
<feature type="signal peptide" evidence="15">
    <location>
        <begin position="1"/>
        <end position="29"/>
    </location>
</feature>
<evidence type="ECO:0000313" key="19">
    <source>
        <dbReference type="Proteomes" id="UP000805841"/>
    </source>
</evidence>
<dbReference type="CDD" id="cd01347">
    <property type="entry name" value="ligand_gated_channel"/>
    <property type="match status" value="1"/>
</dbReference>
<dbReference type="InterPro" id="IPR012910">
    <property type="entry name" value="Plug_dom"/>
</dbReference>
<accession>A0ABR7YWG8</accession>
<keyword evidence="3 12" id="KW-1134">Transmembrane beta strand</keyword>
<keyword evidence="11 12" id="KW-0998">Cell outer membrane</keyword>
<dbReference type="PANTHER" id="PTHR32552:SF81">
    <property type="entry name" value="TONB-DEPENDENT OUTER MEMBRANE RECEPTOR"/>
    <property type="match status" value="1"/>
</dbReference>
<evidence type="ECO:0000259" key="16">
    <source>
        <dbReference type="Pfam" id="PF00593"/>
    </source>
</evidence>
<evidence type="ECO:0000256" key="9">
    <source>
        <dbReference type="ARBA" id="ARBA00023077"/>
    </source>
</evidence>
<keyword evidence="9 14" id="KW-0798">TonB box</keyword>
<keyword evidence="7" id="KW-0408">Iron</keyword>
<name>A0ABR7YWG8_9PSED</name>
<evidence type="ECO:0000256" key="4">
    <source>
        <dbReference type="ARBA" id="ARBA00022496"/>
    </source>
</evidence>
<dbReference type="Pfam" id="PF00593">
    <property type="entry name" value="TonB_dep_Rec_b-barrel"/>
    <property type="match status" value="1"/>
</dbReference>
<keyword evidence="5 12" id="KW-0812">Transmembrane</keyword>
<evidence type="ECO:0000256" key="7">
    <source>
        <dbReference type="ARBA" id="ARBA00023004"/>
    </source>
</evidence>
<keyword evidence="10 12" id="KW-0472">Membrane</keyword>
<feature type="domain" description="TonB-dependent receptor plug" evidence="17">
    <location>
        <begin position="54"/>
        <end position="163"/>
    </location>
</feature>
<dbReference type="Pfam" id="PF07715">
    <property type="entry name" value="Plug"/>
    <property type="match status" value="1"/>
</dbReference>
<feature type="domain" description="TonB-dependent receptor-like beta-barrel" evidence="16">
    <location>
        <begin position="300"/>
        <end position="714"/>
    </location>
</feature>
<dbReference type="SUPFAM" id="SSF56935">
    <property type="entry name" value="Porins"/>
    <property type="match status" value="1"/>
</dbReference>
<organism evidence="18 19">
    <name type="scientific">Pseudomonas typographi</name>
    <dbReference type="NCBI Taxonomy" id="2715964"/>
    <lineage>
        <taxon>Bacteria</taxon>
        <taxon>Pseudomonadati</taxon>
        <taxon>Pseudomonadota</taxon>
        <taxon>Gammaproteobacteria</taxon>
        <taxon>Pseudomonadales</taxon>
        <taxon>Pseudomonadaceae</taxon>
        <taxon>Pseudomonas</taxon>
    </lineage>
</organism>
<keyword evidence="8" id="KW-0406">Ion transport</keyword>
<dbReference type="Proteomes" id="UP000805841">
    <property type="component" value="Unassembled WGS sequence"/>
</dbReference>
<evidence type="ECO:0000256" key="5">
    <source>
        <dbReference type="ARBA" id="ARBA00022692"/>
    </source>
</evidence>
<keyword evidence="6 15" id="KW-0732">Signal</keyword>
<comment type="similarity">
    <text evidence="12 14">Belongs to the TonB-dependent receptor family.</text>
</comment>
<dbReference type="PROSITE" id="PS52016">
    <property type="entry name" value="TONB_DEPENDENT_REC_3"/>
    <property type="match status" value="1"/>
</dbReference>
<evidence type="ECO:0000256" key="13">
    <source>
        <dbReference type="PROSITE-ProRule" id="PRU10144"/>
    </source>
</evidence>
<evidence type="ECO:0000259" key="17">
    <source>
        <dbReference type="Pfam" id="PF07715"/>
    </source>
</evidence>
<evidence type="ECO:0000256" key="3">
    <source>
        <dbReference type="ARBA" id="ARBA00022452"/>
    </source>
</evidence>
<keyword evidence="18" id="KW-0675">Receptor</keyword>
<evidence type="ECO:0000256" key="10">
    <source>
        <dbReference type="ARBA" id="ARBA00023136"/>
    </source>
</evidence>
<evidence type="ECO:0000256" key="1">
    <source>
        <dbReference type="ARBA" id="ARBA00004571"/>
    </source>
</evidence>
<feature type="chain" id="PRO_5047288533" evidence="15">
    <location>
        <begin position="30"/>
        <end position="750"/>
    </location>
</feature>
<evidence type="ECO:0000313" key="18">
    <source>
        <dbReference type="EMBL" id="MBD1597541.1"/>
    </source>
</evidence>
<dbReference type="InterPro" id="IPR036942">
    <property type="entry name" value="Beta-barrel_TonB_sf"/>
</dbReference>
<keyword evidence="2 12" id="KW-0813">Transport</keyword>
<evidence type="ECO:0000256" key="15">
    <source>
        <dbReference type="SAM" id="SignalP"/>
    </source>
</evidence>
<comment type="caution">
    <text evidence="18">The sequence shown here is derived from an EMBL/GenBank/DDBJ whole genome shotgun (WGS) entry which is preliminary data.</text>
</comment>
<evidence type="ECO:0000256" key="2">
    <source>
        <dbReference type="ARBA" id="ARBA00022448"/>
    </source>
</evidence>
<evidence type="ECO:0000256" key="6">
    <source>
        <dbReference type="ARBA" id="ARBA00022729"/>
    </source>
</evidence>
<dbReference type="InterPro" id="IPR039426">
    <property type="entry name" value="TonB-dep_rcpt-like"/>
</dbReference>
<evidence type="ECO:0000256" key="14">
    <source>
        <dbReference type="RuleBase" id="RU003357"/>
    </source>
</evidence>
<gene>
    <name evidence="18" type="ORF">HAQ05_02290</name>
</gene>
<protein>
    <submittedName>
        <fullName evidence="18">TonB-dependent receptor</fullName>
    </submittedName>
</protein>
<evidence type="ECO:0000256" key="12">
    <source>
        <dbReference type="PROSITE-ProRule" id="PRU01360"/>
    </source>
</evidence>
<dbReference type="Gene3D" id="2.40.170.20">
    <property type="entry name" value="TonB-dependent receptor, beta-barrel domain"/>
    <property type="match status" value="1"/>
</dbReference>